<organism evidence="1">
    <name type="scientific">Amphimedon queenslandica</name>
    <name type="common">Sponge</name>
    <dbReference type="NCBI Taxonomy" id="400682"/>
    <lineage>
        <taxon>Eukaryota</taxon>
        <taxon>Metazoa</taxon>
        <taxon>Porifera</taxon>
        <taxon>Demospongiae</taxon>
        <taxon>Heteroscleromorpha</taxon>
        <taxon>Haplosclerida</taxon>
        <taxon>Niphatidae</taxon>
        <taxon>Amphimedon</taxon>
    </lineage>
</organism>
<proteinExistence type="predicted"/>
<accession>A0A1X7V2T0</accession>
<evidence type="ECO:0000313" key="1">
    <source>
        <dbReference type="EnsemblMetazoa" id="Aqu2.1.34266_001"/>
    </source>
</evidence>
<dbReference type="InParanoid" id="A0A1X7V2T0"/>
<dbReference type="AlphaFoldDB" id="A0A1X7V2T0"/>
<dbReference type="EnsemblMetazoa" id="Aqu2.1.34266_001">
    <property type="protein sequence ID" value="Aqu2.1.34266_001"/>
    <property type="gene ID" value="Aqu2.1.34266"/>
</dbReference>
<sequence>MNARLFRKTTDGFFGKDLNEVDQLDAIAEVIRKSNDFNVDNFEPLVAPPCENLLLDFFPAVILGFSLR</sequence>
<reference evidence="1" key="1">
    <citation type="submission" date="2017-05" db="UniProtKB">
        <authorList>
            <consortium name="EnsemblMetazoa"/>
        </authorList>
    </citation>
    <scope>IDENTIFICATION</scope>
</reference>
<protein>
    <submittedName>
        <fullName evidence="1">Uncharacterized protein</fullName>
    </submittedName>
</protein>
<name>A0A1X7V2T0_AMPQE</name>